<dbReference type="Gene3D" id="3.30.110.110">
    <property type="entry name" value="Mre11, capping domain"/>
    <property type="match status" value="1"/>
</dbReference>
<dbReference type="Pfam" id="PF04152">
    <property type="entry name" value="Mre11_DNA_bind"/>
    <property type="match status" value="1"/>
</dbReference>
<accession>A0A8E2F8G0</accession>
<evidence type="ECO:0000256" key="9">
    <source>
        <dbReference type="ARBA" id="ARBA00022763"/>
    </source>
</evidence>
<dbReference type="InterPro" id="IPR003701">
    <property type="entry name" value="Mre11"/>
</dbReference>
<evidence type="ECO:0000256" key="5">
    <source>
        <dbReference type="ARBA" id="ARBA00022454"/>
    </source>
</evidence>
<dbReference type="GO" id="GO:0008296">
    <property type="term" value="F:3'-5'-DNA exonuclease activity"/>
    <property type="evidence" value="ECO:0007669"/>
    <property type="project" value="InterPro"/>
</dbReference>
<dbReference type="AlphaFoldDB" id="A0A8E2F8G0"/>
<feature type="compositionally biased region" description="Acidic residues" evidence="20">
    <location>
        <begin position="608"/>
        <end position="631"/>
    </location>
</feature>
<evidence type="ECO:0000256" key="18">
    <source>
        <dbReference type="PIRSR" id="PIRSR000882-1"/>
    </source>
</evidence>
<dbReference type="GO" id="GO:0006303">
    <property type="term" value="P:double-strand break repair via nonhomologous end joining"/>
    <property type="evidence" value="ECO:0007669"/>
    <property type="project" value="TreeGrafter"/>
</dbReference>
<keyword evidence="11 17" id="KW-0269">Exonuclease</keyword>
<keyword evidence="10 17" id="KW-0378">Hydrolase</keyword>
<dbReference type="InterPro" id="IPR041796">
    <property type="entry name" value="Mre11_N"/>
</dbReference>
<evidence type="ECO:0000256" key="7">
    <source>
        <dbReference type="ARBA" id="ARBA00022723"/>
    </source>
</evidence>
<dbReference type="GO" id="GO:0000723">
    <property type="term" value="P:telomere maintenance"/>
    <property type="evidence" value="ECO:0007669"/>
    <property type="project" value="TreeGrafter"/>
</dbReference>
<evidence type="ECO:0000313" key="22">
    <source>
        <dbReference type="EMBL" id="OCL12487.1"/>
    </source>
</evidence>
<evidence type="ECO:0000256" key="1">
    <source>
        <dbReference type="ARBA" id="ARBA00001936"/>
    </source>
</evidence>
<dbReference type="SUPFAM" id="SSF56300">
    <property type="entry name" value="Metallo-dependent phosphatases"/>
    <property type="match status" value="1"/>
</dbReference>
<keyword evidence="14 17" id="KW-0539">Nucleus</keyword>
<dbReference type="GO" id="GO:0000014">
    <property type="term" value="F:single-stranded DNA endodeoxyribonuclease activity"/>
    <property type="evidence" value="ECO:0007669"/>
    <property type="project" value="TreeGrafter"/>
</dbReference>
<dbReference type="GO" id="GO:0031573">
    <property type="term" value="P:mitotic intra-S DNA damage checkpoint signaling"/>
    <property type="evidence" value="ECO:0007669"/>
    <property type="project" value="TreeGrafter"/>
</dbReference>
<protein>
    <recommendedName>
        <fullName evidence="17">Double-strand break repair protein</fullName>
    </recommendedName>
</protein>
<dbReference type="GO" id="GO:0000724">
    <property type="term" value="P:double-strand break repair via homologous recombination"/>
    <property type="evidence" value="ECO:0007669"/>
    <property type="project" value="TreeGrafter"/>
</dbReference>
<keyword evidence="7" id="KW-0479">Metal-binding</keyword>
<keyword evidence="23" id="KW-1185">Reference proteome</keyword>
<evidence type="ECO:0000256" key="12">
    <source>
        <dbReference type="ARBA" id="ARBA00023204"/>
    </source>
</evidence>
<evidence type="ECO:0000256" key="10">
    <source>
        <dbReference type="ARBA" id="ARBA00022801"/>
    </source>
</evidence>
<evidence type="ECO:0000259" key="21">
    <source>
        <dbReference type="SMART" id="SM01347"/>
    </source>
</evidence>
<keyword evidence="8 17" id="KW-0255">Endonuclease</keyword>
<dbReference type="CDD" id="cd00840">
    <property type="entry name" value="MPP_Mre11_N"/>
    <property type="match status" value="1"/>
</dbReference>
<gene>
    <name evidence="22" type="ORF">AOQ84DRAFT_312129</name>
</gene>
<dbReference type="Gene3D" id="3.60.21.10">
    <property type="match status" value="1"/>
</dbReference>
<dbReference type="GO" id="GO:0030145">
    <property type="term" value="F:manganese ion binding"/>
    <property type="evidence" value="ECO:0007669"/>
    <property type="project" value="UniProtKB-UniRule"/>
</dbReference>
<evidence type="ECO:0000256" key="15">
    <source>
        <dbReference type="ARBA" id="ARBA00023254"/>
    </source>
</evidence>
<dbReference type="GO" id="GO:0007095">
    <property type="term" value="P:mitotic G2 DNA damage checkpoint signaling"/>
    <property type="evidence" value="ECO:0007669"/>
    <property type="project" value="TreeGrafter"/>
</dbReference>
<evidence type="ECO:0000256" key="11">
    <source>
        <dbReference type="ARBA" id="ARBA00022839"/>
    </source>
</evidence>
<feature type="domain" description="Mre11 DNA-binding" evidence="21">
    <location>
        <begin position="289"/>
        <end position="466"/>
    </location>
</feature>
<evidence type="ECO:0000256" key="2">
    <source>
        <dbReference type="ARBA" id="ARBA00004123"/>
    </source>
</evidence>
<comment type="similarity">
    <text evidence="4 17 19">Belongs to the MRE11/RAD32 family.</text>
</comment>
<dbReference type="EMBL" id="KV748872">
    <property type="protein sequence ID" value="OCL12487.1"/>
    <property type="molecule type" value="Genomic_DNA"/>
</dbReference>
<dbReference type="GO" id="GO:0097552">
    <property type="term" value="P:mitochondrial double-strand break repair via homologous recombination"/>
    <property type="evidence" value="ECO:0007669"/>
    <property type="project" value="TreeGrafter"/>
</dbReference>
<evidence type="ECO:0000256" key="13">
    <source>
        <dbReference type="ARBA" id="ARBA00023211"/>
    </source>
</evidence>
<comment type="cofactor">
    <cofactor evidence="1 17">
        <name>Mn(2+)</name>
        <dbReference type="ChEBI" id="CHEBI:29035"/>
    </cofactor>
</comment>
<dbReference type="PIRSF" id="PIRSF000882">
    <property type="entry name" value="DSB_repair_MRE11"/>
    <property type="match status" value="1"/>
</dbReference>
<evidence type="ECO:0000256" key="8">
    <source>
        <dbReference type="ARBA" id="ARBA00022759"/>
    </source>
</evidence>
<dbReference type="InterPro" id="IPR004843">
    <property type="entry name" value="Calcineurin-like_PHP"/>
</dbReference>
<dbReference type="SMART" id="SM01347">
    <property type="entry name" value="Mre11_DNA_bind"/>
    <property type="match status" value="1"/>
</dbReference>
<keyword evidence="6 17" id="KW-0540">Nuclease</keyword>
<dbReference type="GO" id="GO:0042138">
    <property type="term" value="P:meiotic DNA double-strand break formation"/>
    <property type="evidence" value="ECO:0007669"/>
    <property type="project" value="TreeGrafter"/>
</dbReference>
<keyword evidence="12 17" id="KW-0234">DNA repair</keyword>
<evidence type="ECO:0000256" key="16">
    <source>
        <dbReference type="ARBA" id="ARBA00064981"/>
    </source>
</evidence>
<dbReference type="GO" id="GO:0030870">
    <property type="term" value="C:Mre11 complex"/>
    <property type="evidence" value="ECO:0007669"/>
    <property type="project" value="UniProtKB-UniRule"/>
</dbReference>
<evidence type="ECO:0000256" key="6">
    <source>
        <dbReference type="ARBA" id="ARBA00022722"/>
    </source>
</evidence>
<dbReference type="FunFam" id="3.60.21.10:FF:000011">
    <property type="entry name" value="Double-strand break repair protein"/>
    <property type="match status" value="1"/>
</dbReference>
<keyword evidence="5" id="KW-0158">Chromosome</keyword>
<evidence type="ECO:0000256" key="19">
    <source>
        <dbReference type="RuleBase" id="RU003447"/>
    </source>
</evidence>
<dbReference type="OrthoDB" id="30417at2759"/>
<keyword evidence="13 17" id="KW-0464">Manganese</keyword>
<name>A0A8E2F8G0_9PEZI</name>
<dbReference type="GO" id="GO:0035861">
    <property type="term" value="C:site of double-strand break"/>
    <property type="evidence" value="ECO:0007669"/>
    <property type="project" value="TreeGrafter"/>
</dbReference>
<dbReference type="PANTHER" id="PTHR10139">
    <property type="entry name" value="DOUBLE-STRAND BREAK REPAIR PROTEIN MRE11"/>
    <property type="match status" value="1"/>
</dbReference>
<proteinExistence type="inferred from homology"/>
<feature type="compositionally biased region" description="Low complexity" evidence="20">
    <location>
        <begin position="583"/>
        <end position="598"/>
    </location>
</feature>
<feature type="region of interest" description="Disordered" evidence="20">
    <location>
        <begin position="524"/>
        <end position="696"/>
    </location>
</feature>
<evidence type="ECO:0000256" key="20">
    <source>
        <dbReference type="SAM" id="MobiDB-lite"/>
    </source>
</evidence>
<reference evidence="22 23" key="1">
    <citation type="journal article" date="2016" name="Nat. Commun.">
        <title>Ectomycorrhizal ecology is imprinted in the genome of the dominant symbiotic fungus Cenococcum geophilum.</title>
        <authorList>
            <consortium name="DOE Joint Genome Institute"/>
            <person name="Peter M."/>
            <person name="Kohler A."/>
            <person name="Ohm R.A."/>
            <person name="Kuo A."/>
            <person name="Krutzmann J."/>
            <person name="Morin E."/>
            <person name="Arend M."/>
            <person name="Barry K.W."/>
            <person name="Binder M."/>
            <person name="Choi C."/>
            <person name="Clum A."/>
            <person name="Copeland A."/>
            <person name="Grisel N."/>
            <person name="Haridas S."/>
            <person name="Kipfer T."/>
            <person name="LaButti K."/>
            <person name="Lindquist E."/>
            <person name="Lipzen A."/>
            <person name="Maire R."/>
            <person name="Meier B."/>
            <person name="Mihaltcheva S."/>
            <person name="Molinier V."/>
            <person name="Murat C."/>
            <person name="Poggeler S."/>
            <person name="Quandt C.A."/>
            <person name="Sperisen C."/>
            <person name="Tritt A."/>
            <person name="Tisserant E."/>
            <person name="Crous P.W."/>
            <person name="Henrissat B."/>
            <person name="Nehls U."/>
            <person name="Egli S."/>
            <person name="Spatafora J.W."/>
            <person name="Grigoriev I.V."/>
            <person name="Martin F.M."/>
        </authorList>
    </citation>
    <scope>NUCLEOTIDE SEQUENCE [LARGE SCALE GENOMIC DNA]</scope>
    <source>
        <strain evidence="22 23">CBS 207.34</strain>
    </source>
</reference>
<keyword evidence="9 17" id="KW-0227">DNA damage</keyword>
<evidence type="ECO:0000256" key="17">
    <source>
        <dbReference type="PIRNR" id="PIRNR000882"/>
    </source>
</evidence>
<comment type="function">
    <text evidence="17">Core component of the MRN complex, which plays a central role in double-strand break (DSB) repair, DNA recombination, maintenance of telomere integrity and meiosis. The MRN complex is involved in the repair of DNA double-strand breaks (DSBs) via homologous recombination (HR), an error-free mechanism which primarily occurs during S and G2 phases. The complex (1) mediates the end resection of damaged DNA, which generates proper single-stranded DNA, a key initial steps in HR, and is (2) required for the recruitment of other repair factors and efficient activation of ATM and ATR upon DNA damage. Within the MRN complex, MRE11 possesses both single-strand endonuclease activity and double-strand-specific 3'-5' exonuclease activity. MRE11 first endonucleolytically cleaves the 5' strand at DNA DSB ends to prevent non-homologous end joining (NHEJ) and licence HR. It then generates a single-stranded DNA gap via 3' to 5' exonucleolytic degradation, which is required for single-strand invasion and recombination.</text>
</comment>
<feature type="active site" description="Proton donor" evidence="18">
    <location>
        <position position="124"/>
    </location>
</feature>
<dbReference type="InterPro" id="IPR038487">
    <property type="entry name" value="Mre11_capping_dom"/>
</dbReference>
<keyword evidence="15 17" id="KW-0469">Meiosis</keyword>
<evidence type="ECO:0000313" key="23">
    <source>
        <dbReference type="Proteomes" id="UP000250140"/>
    </source>
</evidence>
<dbReference type="PANTHER" id="PTHR10139:SF1">
    <property type="entry name" value="DOUBLE-STRAND BREAK REPAIR PROTEIN MRE11"/>
    <property type="match status" value="1"/>
</dbReference>
<sequence length="696" mass="78548">MPVSDADTIRILVATDSHVGYNERDPIRGDDSWKSFHEVMCLAKERDVDMVLLAGDLFHDNKPSRKSMYQVMRSLRMNCFGDKPCELEMLSDASENFQGAFNHVNYEDPDINVAIPVFSIHGNHDDPSGEGHLAALDLLQISGLVNYYGRTPESDNISVKPVLLQKGHTKLALYGMSNVRDERLFRTFRDGKVKFFQPSTQKSDWFNLMSVHQNHHAYTETGYLPENFLPDFLDLIIWGHEHECLIEPRYNPEMAFHVMQPGSSVATSLMPGEAVPKHVAIVSITGKEFKCEPIRLKSVRPFVMKEIVLSEDRALKDVWKLDNNRVTITRHLIDIVEKLIADAKREWLSYQDEADDEELEAPLPLIRLRVEYAAPEGGRYDCENPQRFSNRFVGKVANVNDVIQFYRKKAIVNRKLTNNAELPEESILAQLSLDTVKVEQLVREFLTAQSLTILPQNSFGDAVSQFVDKDDKHAMEMFVNESLANQIKHLLDSNDVEEDDITEAMDHYRSKLEEMFAAGHLKKTKKAKLKPKPDTWDSDLDGEWADQPGALIHTDAEAEEDEDIAAIPPKKPAARGRGKATGTTRKPAAASKKTPAARGTRGKKKAVEEEEDENEDDVIMIDDDDDDDEEELFVRPSRTAKKPTSKAASTRTKSPVRKAPARSAATKQSKLNFSQPTTQRSPASGRGKKAQEPDIR</sequence>
<organism evidence="22 23">
    <name type="scientific">Glonium stellatum</name>
    <dbReference type="NCBI Taxonomy" id="574774"/>
    <lineage>
        <taxon>Eukaryota</taxon>
        <taxon>Fungi</taxon>
        <taxon>Dikarya</taxon>
        <taxon>Ascomycota</taxon>
        <taxon>Pezizomycotina</taxon>
        <taxon>Dothideomycetes</taxon>
        <taxon>Pleosporomycetidae</taxon>
        <taxon>Gloniales</taxon>
        <taxon>Gloniaceae</taxon>
        <taxon>Glonium</taxon>
    </lineage>
</organism>
<comment type="subcellular location">
    <subcellularLocation>
        <location evidence="3">Chromosome</location>
    </subcellularLocation>
    <subcellularLocation>
        <location evidence="2 17">Nucleus</location>
    </subcellularLocation>
</comment>
<evidence type="ECO:0000256" key="4">
    <source>
        <dbReference type="ARBA" id="ARBA00009028"/>
    </source>
</evidence>
<feature type="compositionally biased region" description="Polar residues" evidence="20">
    <location>
        <begin position="665"/>
        <end position="682"/>
    </location>
</feature>
<dbReference type="Proteomes" id="UP000250140">
    <property type="component" value="Unassembled WGS sequence"/>
</dbReference>
<evidence type="ECO:0000256" key="14">
    <source>
        <dbReference type="ARBA" id="ARBA00023242"/>
    </source>
</evidence>
<dbReference type="Pfam" id="PF00149">
    <property type="entry name" value="Metallophos"/>
    <property type="match status" value="1"/>
</dbReference>
<comment type="subunit">
    <text evidence="16">Component of the MRN complex composed of two heterodimers RAD50 and MRE11 associated with a single NBS1.</text>
</comment>
<evidence type="ECO:0000256" key="3">
    <source>
        <dbReference type="ARBA" id="ARBA00004286"/>
    </source>
</evidence>
<dbReference type="NCBIfam" id="TIGR00583">
    <property type="entry name" value="mre11"/>
    <property type="match status" value="1"/>
</dbReference>
<dbReference type="InterPro" id="IPR029052">
    <property type="entry name" value="Metallo-depent_PP-like"/>
</dbReference>
<dbReference type="InterPro" id="IPR007281">
    <property type="entry name" value="Mre11_DNA-bd"/>
</dbReference>